<evidence type="ECO:0000256" key="1">
    <source>
        <dbReference type="ARBA" id="ARBA00006328"/>
    </source>
</evidence>
<name>A0AAV5RC73_PICKL</name>
<protein>
    <recommendedName>
        <fullName evidence="3">NmrA-like domain-containing protein</fullName>
    </recommendedName>
</protein>
<keyword evidence="2" id="KW-0521">NADP</keyword>
<gene>
    <name evidence="4" type="ORF">DAPK24_054440</name>
</gene>
<keyword evidence="5" id="KW-1185">Reference proteome</keyword>
<dbReference type="GO" id="GO:0005634">
    <property type="term" value="C:nucleus"/>
    <property type="evidence" value="ECO:0007669"/>
    <property type="project" value="TreeGrafter"/>
</dbReference>
<sequence>MRAVLFGSTGNVAKPLATKLVKDGVETVVITRSADKAEEIKKFGAISAIGDINDKEFLLNTFKGADSVFVLSALPYTIANIVEESNKQMKHIAEILLESGVQNIVYLSSAGSHKPGLGGLEFHYYNEQILKEKLNGKVNSISFVKPPKFYSGLLVNLPEIEKGEINSFLDTEKVHPYASLDDIADVISDIIENPPKKDKETVFKTTYVESDRITVPELTKLYAKVFNKPDLKWNYVPAENVADIMETYGFNRDTILSIFTSLSPKLHDELHSELLSNRDDVTVVKGKHSLEEYVNQMKNLN</sequence>
<feature type="domain" description="NmrA-like" evidence="3">
    <location>
        <begin position="4"/>
        <end position="248"/>
    </location>
</feature>
<dbReference type="InterPro" id="IPR051164">
    <property type="entry name" value="NmrA-like_oxidored"/>
</dbReference>
<evidence type="ECO:0000313" key="5">
    <source>
        <dbReference type="Proteomes" id="UP001378960"/>
    </source>
</evidence>
<reference evidence="4 5" key="1">
    <citation type="journal article" date="2023" name="Elife">
        <title>Identification of key yeast species and microbe-microbe interactions impacting larval growth of Drosophila in the wild.</title>
        <authorList>
            <person name="Mure A."/>
            <person name="Sugiura Y."/>
            <person name="Maeda R."/>
            <person name="Honda K."/>
            <person name="Sakurai N."/>
            <person name="Takahashi Y."/>
            <person name="Watada M."/>
            <person name="Katoh T."/>
            <person name="Gotoh A."/>
            <person name="Gotoh Y."/>
            <person name="Taniguchi I."/>
            <person name="Nakamura K."/>
            <person name="Hayashi T."/>
            <person name="Katayama T."/>
            <person name="Uemura T."/>
            <person name="Hattori Y."/>
        </authorList>
    </citation>
    <scope>NUCLEOTIDE SEQUENCE [LARGE SCALE GENOMIC DNA]</scope>
    <source>
        <strain evidence="4 5">PK-24</strain>
    </source>
</reference>
<dbReference type="EMBL" id="BTGB01000009">
    <property type="protein sequence ID" value="GMM48846.1"/>
    <property type="molecule type" value="Genomic_DNA"/>
</dbReference>
<evidence type="ECO:0000313" key="4">
    <source>
        <dbReference type="EMBL" id="GMM48846.1"/>
    </source>
</evidence>
<dbReference type="PANTHER" id="PTHR42748">
    <property type="entry name" value="NITROGEN METABOLITE REPRESSION PROTEIN NMRA FAMILY MEMBER"/>
    <property type="match status" value="1"/>
</dbReference>
<accession>A0AAV5RC73</accession>
<dbReference type="PANTHER" id="PTHR42748:SF7">
    <property type="entry name" value="NMRA LIKE REDOX SENSOR 1-RELATED"/>
    <property type="match status" value="1"/>
</dbReference>
<evidence type="ECO:0000259" key="3">
    <source>
        <dbReference type="Pfam" id="PF05368"/>
    </source>
</evidence>
<dbReference type="Pfam" id="PF05368">
    <property type="entry name" value="NmrA"/>
    <property type="match status" value="1"/>
</dbReference>
<dbReference type="SUPFAM" id="SSF51735">
    <property type="entry name" value="NAD(P)-binding Rossmann-fold domains"/>
    <property type="match status" value="1"/>
</dbReference>
<evidence type="ECO:0000256" key="2">
    <source>
        <dbReference type="ARBA" id="ARBA00022857"/>
    </source>
</evidence>
<dbReference type="AlphaFoldDB" id="A0AAV5RC73"/>
<organism evidence="4 5">
    <name type="scientific">Pichia kluyveri</name>
    <name type="common">Yeast</name>
    <dbReference type="NCBI Taxonomy" id="36015"/>
    <lineage>
        <taxon>Eukaryota</taxon>
        <taxon>Fungi</taxon>
        <taxon>Dikarya</taxon>
        <taxon>Ascomycota</taxon>
        <taxon>Saccharomycotina</taxon>
        <taxon>Pichiomycetes</taxon>
        <taxon>Pichiales</taxon>
        <taxon>Pichiaceae</taxon>
        <taxon>Pichia</taxon>
    </lineage>
</organism>
<dbReference type="InterPro" id="IPR036291">
    <property type="entry name" value="NAD(P)-bd_dom_sf"/>
</dbReference>
<proteinExistence type="inferred from homology"/>
<dbReference type="Gene3D" id="3.40.50.720">
    <property type="entry name" value="NAD(P)-binding Rossmann-like Domain"/>
    <property type="match status" value="1"/>
</dbReference>
<comment type="similarity">
    <text evidence="1">Belongs to the NmrA-type oxidoreductase family.</text>
</comment>
<comment type="caution">
    <text evidence="4">The sequence shown here is derived from an EMBL/GenBank/DDBJ whole genome shotgun (WGS) entry which is preliminary data.</text>
</comment>
<dbReference type="InterPro" id="IPR008030">
    <property type="entry name" value="NmrA-like"/>
</dbReference>
<dbReference type="Proteomes" id="UP001378960">
    <property type="component" value="Unassembled WGS sequence"/>
</dbReference>